<dbReference type="PANTHER" id="PTHR43527">
    <property type="entry name" value="4-DIPHOSPHOCYTIDYL-2-C-METHYL-D-ERYTHRITOL KINASE, CHLOROPLASTIC"/>
    <property type="match status" value="1"/>
</dbReference>
<keyword evidence="4" id="KW-0067">ATP-binding</keyword>
<accession>A0A7V0N2A5</accession>
<sequence>MCVTVKMPGSCGELVQGQIDGVNFHITCPVNIFSQVTAYFSTSTRKITCSPKKKKALRATEKILAYLNGKGTSIGLRFFSRIPIGKGMASSTADIAGSCFAVANLLGKNLTFSKIASIASEIEPTDGIIHKGIVCFDHIRGKLIENLGYPPPMKVLVIDPGGKIDTLVFNKRKDLRILHRVNRKIIEEAYFLVKEGMKKKDPELIGAGATISSVCNQIILYKPELTRIISLSKKLGALGVNVAHSGSVIGILLPSDFSRFNQLEQRIKKECGSHLKFYRTAITGGGPRIEDE</sequence>
<dbReference type="PANTHER" id="PTHR43527:SF1">
    <property type="entry name" value="L-THREONINE KINASE"/>
    <property type="match status" value="1"/>
</dbReference>
<dbReference type="InterPro" id="IPR006204">
    <property type="entry name" value="GHMP_kinase_N_dom"/>
</dbReference>
<dbReference type="InterPro" id="IPR014721">
    <property type="entry name" value="Ribsml_uS5_D2-typ_fold_subgr"/>
</dbReference>
<feature type="domain" description="GHMP kinase N-terminal" evidence="5">
    <location>
        <begin position="57"/>
        <end position="124"/>
    </location>
</feature>
<organism evidence="7">
    <name type="scientific">Aerophobetes bacterium</name>
    <dbReference type="NCBI Taxonomy" id="2030807"/>
    <lineage>
        <taxon>Bacteria</taxon>
        <taxon>Candidatus Aerophobota</taxon>
    </lineage>
</organism>
<dbReference type="GO" id="GO:0005524">
    <property type="term" value="F:ATP binding"/>
    <property type="evidence" value="ECO:0007669"/>
    <property type="project" value="UniProtKB-KW"/>
</dbReference>
<dbReference type="AlphaFoldDB" id="A0A7V0N2A5"/>
<dbReference type="InterPro" id="IPR012363">
    <property type="entry name" value="PduX"/>
</dbReference>
<dbReference type="SUPFAM" id="SSF54211">
    <property type="entry name" value="Ribosomal protein S5 domain 2-like"/>
    <property type="match status" value="1"/>
</dbReference>
<evidence type="ECO:0000313" key="7">
    <source>
        <dbReference type="EMBL" id="HDN85346.1"/>
    </source>
</evidence>
<name>A0A7V0N2A5_UNCAE</name>
<keyword evidence="2" id="KW-0547">Nucleotide-binding</keyword>
<evidence type="ECO:0000256" key="4">
    <source>
        <dbReference type="ARBA" id="ARBA00022840"/>
    </source>
</evidence>
<dbReference type="EMBL" id="DRBC01000381">
    <property type="protein sequence ID" value="HDN85346.1"/>
    <property type="molecule type" value="Genomic_DNA"/>
</dbReference>
<dbReference type="PIRSF" id="PIRSF033887">
    <property type="entry name" value="PduX"/>
    <property type="match status" value="1"/>
</dbReference>
<proteinExistence type="predicted"/>
<keyword evidence="3 7" id="KW-0418">Kinase</keyword>
<keyword evidence="1" id="KW-0808">Transferase</keyword>
<comment type="caution">
    <text evidence="7">The sequence shown here is derived from an EMBL/GenBank/DDBJ whole genome shotgun (WGS) entry which is preliminary data.</text>
</comment>
<evidence type="ECO:0000256" key="1">
    <source>
        <dbReference type="ARBA" id="ARBA00022679"/>
    </source>
</evidence>
<evidence type="ECO:0000259" key="6">
    <source>
        <dbReference type="Pfam" id="PF08544"/>
    </source>
</evidence>
<evidence type="ECO:0000256" key="3">
    <source>
        <dbReference type="ARBA" id="ARBA00022777"/>
    </source>
</evidence>
<evidence type="ECO:0000256" key="2">
    <source>
        <dbReference type="ARBA" id="ARBA00022741"/>
    </source>
</evidence>
<dbReference type="GO" id="GO:0016301">
    <property type="term" value="F:kinase activity"/>
    <property type="evidence" value="ECO:0007669"/>
    <property type="project" value="UniProtKB-KW"/>
</dbReference>
<dbReference type="Pfam" id="PF00288">
    <property type="entry name" value="GHMP_kinases_N"/>
    <property type="match status" value="1"/>
</dbReference>
<dbReference type="Proteomes" id="UP000885660">
    <property type="component" value="Unassembled WGS sequence"/>
</dbReference>
<dbReference type="InterPro" id="IPR013750">
    <property type="entry name" value="GHMP_kinase_C_dom"/>
</dbReference>
<dbReference type="InterPro" id="IPR020568">
    <property type="entry name" value="Ribosomal_Su5_D2-typ_SF"/>
</dbReference>
<feature type="domain" description="GHMP kinase C-terminal" evidence="6">
    <location>
        <begin position="195"/>
        <end position="256"/>
    </location>
</feature>
<dbReference type="Gene3D" id="3.30.230.10">
    <property type="match status" value="1"/>
</dbReference>
<evidence type="ECO:0000259" key="5">
    <source>
        <dbReference type="Pfam" id="PF00288"/>
    </source>
</evidence>
<gene>
    <name evidence="7" type="ORF">ENG47_06305</name>
</gene>
<dbReference type="Pfam" id="PF08544">
    <property type="entry name" value="GHMP_kinases_C"/>
    <property type="match status" value="1"/>
</dbReference>
<reference evidence="7" key="1">
    <citation type="journal article" date="2020" name="mSystems">
        <title>Genome- and Community-Level Interaction Insights into Carbon Utilization and Element Cycling Functions of Hydrothermarchaeota in Hydrothermal Sediment.</title>
        <authorList>
            <person name="Zhou Z."/>
            <person name="Liu Y."/>
            <person name="Xu W."/>
            <person name="Pan J."/>
            <person name="Luo Z.H."/>
            <person name="Li M."/>
        </authorList>
    </citation>
    <scope>NUCLEOTIDE SEQUENCE [LARGE SCALE GENOMIC DNA]</scope>
    <source>
        <strain evidence="7">HyVt-219</strain>
    </source>
</reference>
<protein>
    <submittedName>
        <fullName evidence="7">GHMP kinase</fullName>
    </submittedName>
</protein>